<keyword evidence="7" id="KW-0238">DNA-binding</keyword>
<evidence type="ECO:0000256" key="4">
    <source>
        <dbReference type="ARBA" id="ARBA00022801"/>
    </source>
</evidence>
<dbReference type="Pfam" id="PF21196">
    <property type="entry name" value="PcrA_UvrD_tudor"/>
    <property type="match status" value="1"/>
</dbReference>
<keyword evidence="18" id="KW-1185">Reference proteome</keyword>
<evidence type="ECO:0000256" key="11">
    <source>
        <dbReference type="ARBA" id="ARBA00034900"/>
    </source>
</evidence>
<dbReference type="PROSITE" id="PS51217">
    <property type="entry name" value="UVRD_HELICASE_CTER"/>
    <property type="match status" value="1"/>
</dbReference>
<comment type="similarity">
    <text evidence="1">Belongs to the helicase family. UvrD subfamily.</text>
</comment>
<dbReference type="Gene3D" id="1.10.10.160">
    <property type="match status" value="1"/>
</dbReference>
<dbReference type="InterPro" id="IPR014017">
    <property type="entry name" value="DNA_helicase_UvrD-like_C"/>
</dbReference>
<dbReference type="AlphaFoldDB" id="A0A2K4ZM79"/>
<dbReference type="Gene3D" id="1.10.486.10">
    <property type="entry name" value="PCRA, domain 4"/>
    <property type="match status" value="1"/>
</dbReference>
<evidence type="ECO:0000256" key="12">
    <source>
        <dbReference type="ARBA" id="ARBA00048988"/>
    </source>
</evidence>
<evidence type="ECO:0000256" key="13">
    <source>
        <dbReference type="PROSITE-ProRule" id="PRU00560"/>
    </source>
</evidence>
<dbReference type="GO" id="GO:0043138">
    <property type="term" value="F:3'-5' DNA helicase activity"/>
    <property type="evidence" value="ECO:0007669"/>
    <property type="project" value="UniProtKB-EC"/>
</dbReference>
<gene>
    <name evidence="17" type="primary">pcrA_2</name>
    <name evidence="17" type="ORF">AMURIS_04338</name>
</gene>
<evidence type="ECO:0000256" key="6">
    <source>
        <dbReference type="ARBA" id="ARBA00022840"/>
    </source>
</evidence>
<reference evidence="17 18" key="1">
    <citation type="submission" date="2018-01" db="EMBL/GenBank/DDBJ databases">
        <authorList>
            <person name="Gaut B.S."/>
            <person name="Morton B.R."/>
            <person name="Clegg M.T."/>
            <person name="Duvall M.R."/>
        </authorList>
    </citation>
    <scope>NUCLEOTIDE SEQUENCE [LARGE SCALE GENOMIC DNA]</scope>
    <source>
        <strain evidence="17">GP69</strain>
    </source>
</reference>
<dbReference type="GO" id="GO:0005524">
    <property type="term" value="F:ATP binding"/>
    <property type="evidence" value="ECO:0007669"/>
    <property type="project" value="UniProtKB-UniRule"/>
</dbReference>
<dbReference type="GO" id="GO:0003677">
    <property type="term" value="F:DNA binding"/>
    <property type="evidence" value="ECO:0007669"/>
    <property type="project" value="UniProtKB-KW"/>
</dbReference>
<dbReference type="GO" id="GO:0033202">
    <property type="term" value="C:DNA helicase complex"/>
    <property type="evidence" value="ECO:0007669"/>
    <property type="project" value="TreeGrafter"/>
</dbReference>
<evidence type="ECO:0000256" key="2">
    <source>
        <dbReference type="ARBA" id="ARBA00014807"/>
    </source>
</evidence>
<accession>A0A2K4ZM79</accession>
<dbReference type="GO" id="GO:0000725">
    <property type="term" value="P:recombinational repair"/>
    <property type="evidence" value="ECO:0007669"/>
    <property type="project" value="TreeGrafter"/>
</dbReference>
<dbReference type="FunFam" id="1.10.486.10:FF:000003">
    <property type="entry name" value="ATP-dependent DNA helicase"/>
    <property type="match status" value="1"/>
</dbReference>
<comment type="catalytic activity">
    <reaction evidence="9">
        <text>Couples ATP hydrolysis with the unwinding of duplex DNA by translocating in the 3'-5' direction.</text>
        <dbReference type="EC" id="5.6.2.4"/>
    </reaction>
</comment>
<dbReference type="Pfam" id="PF00580">
    <property type="entry name" value="UvrD-helicase"/>
    <property type="match status" value="1"/>
</dbReference>
<evidence type="ECO:0000256" key="9">
    <source>
        <dbReference type="ARBA" id="ARBA00034617"/>
    </source>
</evidence>
<dbReference type="PANTHER" id="PTHR11070">
    <property type="entry name" value="UVRD / RECB / PCRA DNA HELICASE FAMILY MEMBER"/>
    <property type="match status" value="1"/>
</dbReference>
<keyword evidence="4 13" id="KW-0378">Hydrolase</keyword>
<dbReference type="InterPro" id="IPR000212">
    <property type="entry name" value="DNA_helicase_UvrD/REP"/>
</dbReference>
<dbReference type="SUPFAM" id="SSF52540">
    <property type="entry name" value="P-loop containing nucleoside triphosphate hydrolases"/>
    <property type="match status" value="1"/>
</dbReference>
<dbReference type="EMBL" id="OFSM01000028">
    <property type="protein sequence ID" value="SOY31594.1"/>
    <property type="molecule type" value="Genomic_DNA"/>
</dbReference>
<dbReference type="PROSITE" id="PS51198">
    <property type="entry name" value="UVRD_HELICASE_ATP_BIND"/>
    <property type="match status" value="1"/>
</dbReference>
<organism evidence="17 18">
    <name type="scientific">Acetatifactor muris</name>
    <dbReference type="NCBI Taxonomy" id="879566"/>
    <lineage>
        <taxon>Bacteria</taxon>
        <taxon>Bacillati</taxon>
        <taxon>Bacillota</taxon>
        <taxon>Clostridia</taxon>
        <taxon>Lachnospirales</taxon>
        <taxon>Lachnospiraceae</taxon>
        <taxon>Acetatifactor</taxon>
    </lineage>
</organism>
<dbReference type="CDD" id="cd18807">
    <property type="entry name" value="SF1_C_UvrD"/>
    <property type="match status" value="1"/>
</dbReference>
<protein>
    <recommendedName>
        <fullName evidence="2">ATP-dependent DNA helicase PcrA</fullName>
        <ecNumber evidence="10">5.6.2.4</ecNumber>
    </recommendedName>
    <alternativeName>
        <fullName evidence="11">DNA 3'-5' helicase PcrA</fullName>
    </alternativeName>
</protein>
<dbReference type="InterPro" id="IPR027417">
    <property type="entry name" value="P-loop_NTPase"/>
</dbReference>
<keyword evidence="3 13" id="KW-0547">Nucleotide-binding</keyword>
<dbReference type="Proteomes" id="UP000236311">
    <property type="component" value="Unassembled WGS sequence"/>
</dbReference>
<evidence type="ECO:0000256" key="7">
    <source>
        <dbReference type="ARBA" id="ARBA00023125"/>
    </source>
</evidence>
<dbReference type="Gene3D" id="3.40.50.300">
    <property type="entry name" value="P-loop containing nucleotide triphosphate hydrolases"/>
    <property type="match status" value="2"/>
</dbReference>
<dbReference type="PANTHER" id="PTHR11070:SF2">
    <property type="entry name" value="ATP-DEPENDENT DNA HELICASE SRS2"/>
    <property type="match status" value="1"/>
</dbReference>
<sequence length="779" mass="88517">MSIYDTLNKEQKEAVLRTDGPVLLLAGAGSGKTRVLTHRIAYLIDEMGVKPWNILAITFTNKAAGEMRDRVDRLVGFGADQVWVSTFHSSCVRILRRYIDRIGYDNGFTIYDADDQKTVMKAVIRRLNLDPKIYKERNFLSAVSSAKDELISVSEFERRAAGDYNRSLQARAYREYQETLRANNALDFDDIIVKTVELFRNCPEVLDSYQERFQYIMVDEYQDTNTAQFELVRLLAEKYRNLCVVGDDDQSIYKFRGANIRNILDFEKYFPEAAVIRLEQNYRSTQAILDAANAVIRNNTGRKEKTLWTGRMGGEKVRFRQFDSAYEEAEYIAEEIARKAVKKGMEYRDCAVLFRTNAQARLLEERMIMEGVPYNVVGGTNFYSRLEIKDILAYLKTVDSGRDDVAVRRIINVPRRGIGNATLEKAEEFARLRGIGLYSAFERVDEIEGLGRAAAKIRSFVELIRKFREARSRMTVAELIQLIIEQIGYEAYLQDYDDDGEDRIANVDELITKAVNYAKTHEEATLQEFLEEVALVADIDNVNDNDNRVLLMTLHSAKGLEFPCVYLAGLEDGLFPGYMAVNSDSIEDLEEERRLAYVGITRAKDELILTSARTRMIRGETQYNPVSRFVREIPPELLESGSAFGRKTADSRAASAFTDRRRDVSQGDSGARAARGSDGVADYRPKAIVRPKVTPRADKPFIAKGIGSLNQLAGISRGAVYKAPEALTYSVGDRVSHMKYGEGKVIKIDREERDYKVTVNFDKAGQKIMYASFAKLKRL</sequence>
<feature type="domain" description="UvrD-like helicase ATP-binding" evidence="15">
    <location>
        <begin position="5"/>
        <end position="285"/>
    </location>
</feature>
<feature type="region of interest" description="Disordered" evidence="14">
    <location>
        <begin position="651"/>
        <end position="678"/>
    </location>
</feature>
<evidence type="ECO:0000259" key="15">
    <source>
        <dbReference type="PROSITE" id="PS51198"/>
    </source>
</evidence>
<dbReference type="OrthoDB" id="9810135at2"/>
<dbReference type="EC" id="5.6.2.4" evidence="10"/>
<evidence type="ECO:0000256" key="8">
    <source>
        <dbReference type="ARBA" id="ARBA00023235"/>
    </source>
</evidence>
<dbReference type="InterPro" id="IPR014016">
    <property type="entry name" value="UvrD-like_ATP-bd"/>
</dbReference>
<evidence type="ECO:0000259" key="16">
    <source>
        <dbReference type="PROSITE" id="PS51217"/>
    </source>
</evidence>
<evidence type="ECO:0000256" key="5">
    <source>
        <dbReference type="ARBA" id="ARBA00022806"/>
    </source>
</evidence>
<evidence type="ECO:0000256" key="10">
    <source>
        <dbReference type="ARBA" id="ARBA00034808"/>
    </source>
</evidence>
<dbReference type="GO" id="GO:0016887">
    <property type="term" value="F:ATP hydrolysis activity"/>
    <property type="evidence" value="ECO:0007669"/>
    <property type="project" value="RHEA"/>
</dbReference>
<keyword evidence="8" id="KW-0413">Isomerase</keyword>
<dbReference type="GO" id="GO:0009314">
    <property type="term" value="P:response to radiation"/>
    <property type="evidence" value="ECO:0007669"/>
    <property type="project" value="UniProtKB-ARBA"/>
</dbReference>
<dbReference type="InterPro" id="IPR013986">
    <property type="entry name" value="DExx_box_DNA_helicase_dom_sf"/>
</dbReference>
<dbReference type="RefSeq" id="WP_103241581.1">
    <property type="nucleotide sequence ID" value="NZ_JANJZD010000028.1"/>
</dbReference>
<comment type="catalytic activity">
    <reaction evidence="12">
        <text>ATP + H2O = ADP + phosphate + H(+)</text>
        <dbReference type="Rhea" id="RHEA:13065"/>
        <dbReference type="ChEBI" id="CHEBI:15377"/>
        <dbReference type="ChEBI" id="CHEBI:15378"/>
        <dbReference type="ChEBI" id="CHEBI:30616"/>
        <dbReference type="ChEBI" id="CHEBI:43474"/>
        <dbReference type="ChEBI" id="CHEBI:456216"/>
        <dbReference type="EC" id="5.6.2.4"/>
    </reaction>
</comment>
<feature type="binding site" evidence="13">
    <location>
        <begin position="26"/>
        <end position="33"/>
    </location>
    <ligand>
        <name>ATP</name>
        <dbReference type="ChEBI" id="CHEBI:30616"/>
    </ligand>
</feature>
<proteinExistence type="inferred from homology"/>
<evidence type="ECO:0000256" key="14">
    <source>
        <dbReference type="SAM" id="MobiDB-lite"/>
    </source>
</evidence>
<evidence type="ECO:0000256" key="3">
    <source>
        <dbReference type="ARBA" id="ARBA00022741"/>
    </source>
</evidence>
<dbReference type="GO" id="GO:0005829">
    <property type="term" value="C:cytosol"/>
    <property type="evidence" value="ECO:0007669"/>
    <property type="project" value="TreeGrafter"/>
</dbReference>
<dbReference type="FunFam" id="1.10.10.160:FF:000001">
    <property type="entry name" value="ATP-dependent DNA helicase"/>
    <property type="match status" value="1"/>
</dbReference>
<keyword evidence="5 13" id="KW-0347">Helicase</keyword>
<evidence type="ECO:0000313" key="17">
    <source>
        <dbReference type="EMBL" id="SOY31594.1"/>
    </source>
</evidence>
<name>A0A2K4ZM79_9FIRM</name>
<evidence type="ECO:0000256" key="1">
    <source>
        <dbReference type="ARBA" id="ARBA00009922"/>
    </source>
</evidence>
<feature type="domain" description="UvrD-like helicase C-terminal" evidence="16">
    <location>
        <begin position="286"/>
        <end position="559"/>
    </location>
</feature>
<evidence type="ECO:0000313" key="18">
    <source>
        <dbReference type="Proteomes" id="UP000236311"/>
    </source>
</evidence>
<keyword evidence="6 13" id="KW-0067">ATP-binding</keyword>
<dbReference type="CDD" id="cd17932">
    <property type="entry name" value="DEXQc_UvrD"/>
    <property type="match status" value="1"/>
</dbReference>
<dbReference type="Pfam" id="PF13361">
    <property type="entry name" value="UvrD_C"/>
    <property type="match status" value="1"/>
</dbReference>